<feature type="active site" description="Nucleophile" evidence="6">
    <location>
        <position position="236"/>
    </location>
</feature>
<dbReference type="PANTHER" id="PTHR22807">
    <property type="entry name" value="NOP2 YEAST -RELATED NOL1/NOP2/FMU SUN DOMAIN-CONTAINING"/>
    <property type="match status" value="1"/>
</dbReference>
<accession>A0A6M8J822</accession>
<keyword evidence="3 6" id="KW-0808">Transferase</keyword>
<sequence length="304" mass="32964">MTLPSLFTDLVRAQYRADDAARVIEGSAARRVVSLRANALKAPRDQIAQQLDQAGISWEPVSWYDDAFVLPHARERDVWALSAYEQGMLYLQSLSSMMPALALGARAGEDLCDMCAAPGGKTTQLAALTAGKAPIMACELHAPRAEKLRFNLKRQGVTSATVLTCDARRLDAFLAFDRVLLDAPCSGSGTLRADDPRAAERFTPALLKKVGRAQQALFAKALELLKPGGTLVYSTCSVLRSENEDVVSAGLQRAPRGRRFELRPLDPALFADAPQLPTALDGTCCVAPSQRYEGFFIARIVRTA</sequence>
<dbReference type="Gene3D" id="3.40.50.150">
    <property type="entry name" value="Vaccinia Virus protein VP39"/>
    <property type="match status" value="1"/>
</dbReference>
<dbReference type="KEGG" id="bwa:HLV38_04970"/>
<dbReference type="PROSITE" id="PS01153">
    <property type="entry name" value="NOL1_NOP2_SUN"/>
    <property type="match status" value="1"/>
</dbReference>
<dbReference type="AlphaFoldDB" id="A0A6M8J822"/>
<dbReference type="InterPro" id="IPR054728">
    <property type="entry name" value="RsmB-like_ferredoxin"/>
</dbReference>
<dbReference type="GO" id="GO:0008173">
    <property type="term" value="F:RNA methyltransferase activity"/>
    <property type="evidence" value="ECO:0007669"/>
    <property type="project" value="InterPro"/>
</dbReference>
<keyword evidence="5 6" id="KW-0694">RNA-binding</keyword>
<evidence type="ECO:0000256" key="1">
    <source>
        <dbReference type="ARBA" id="ARBA00007494"/>
    </source>
</evidence>
<reference evidence="9" key="1">
    <citation type="submission" date="2020-05" db="EMBL/GenBank/DDBJ databases">
        <title>Novel species in genus Nocardioides.</title>
        <authorList>
            <person name="Zhang G."/>
        </authorList>
    </citation>
    <scope>NUCLEOTIDE SEQUENCE [LARGE SCALE GENOMIC DNA]</scope>
    <source>
        <strain evidence="9">zg-1050</strain>
    </source>
</reference>
<feature type="binding site" evidence="6">
    <location>
        <position position="139"/>
    </location>
    <ligand>
        <name>S-adenosyl-L-methionine</name>
        <dbReference type="ChEBI" id="CHEBI:59789"/>
    </ligand>
</feature>
<feature type="binding site" evidence="6">
    <location>
        <position position="166"/>
    </location>
    <ligand>
        <name>S-adenosyl-L-methionine</name>
        <dbReference type="ChEBI" id="CHEBI:59789"/>
    </ligand>
</feature>
<keyword evidence="4 6" id="KW-0949">S-adenosyl-L-methionine</keyword>
<evidence type="ECO:0000256" key="2">
    <source>
        <dbReference type="ARBA" id="ARBA00022603"/>
    </source>
</evidence>
<dbReference type="GO" id="GO:0001510">
    <property type="term" value="P:RNA methylation"/>
    <property type="evidence" value="ECO:0007669"/>
    <property type="project" value="InterPro"/>
</dbReference>
<dbReference type="PANTHER" id="PTHR22807:SF30">
    <property type="entry name" value="28S RRNA (CYTOSINE(4447)-C(5))-METHYLTRANSFERASE-RELATED"/>
    <property type="match status" value="1"/>
</dbReference>
<keyword evidence="9" id="KW-1185">Reference proteome</keyword>
<comment type="similarity">
    <text evidence="1 6">Belongs to the class I-like SAM-binding methyltransferase superfamily. RsmB/NOP family.</text>
</comment>
<protein>
    <submittedName>
        <fullName evidence="8">RsmB/NOP family class I SAM-dependent RNA methyltransferase</fullName>
    </submittedName>
</protein>
<evidence type="ECO:0000256" key="3">
    <source>
        <dbReference type="ARBA" id="ARBA00022679"/>
    </source>
</evidence>
<name>A0A6M8J822_9ACTN</name>
<evidence type="ECO:0000313" key="9">
    <source>
        <dbReference type="Proteomes" id="UP000503297"/>
    </source>
</evidence>
<proteinExistence type="inferred from homology"/>
<feature type="binding site" evidence="6">
    <location>
        <begin position="115"/>
        <end position="121"/>
    </location>
    <ligand>
        <name>S-adenosyl-L-methionine</name>
        <dbReference type="ChEBI" id="CHEBI:59789"/>
    </ligand>
</feature>
<dbReference type="Pfam" id="PF22458">
    <property type="entry name" value="RsmF-B_ferredox"/>
    <property type="match status" value="1"/>
</dbReference>
<evidence type="ECO:0000256" key="4">
    <source>
        <dbReference type="ARBA" id="ARBA00022691"/>
    </source>
</evidence>
<dbReference type="Proteomes" id="UP000503297">
    <property type="component" value="Chromosome"/>
</dbReference>
<gene>
    <name evidence="8" type="ORF">HLV38_04970</name>
</gene>
<evidence type="ECO:0000256" key="5">
    <source>
        <dbReference type="ARBA" id="ARBA00022884"/>
    </source>
</evidence>
<dbReference type="EMBL" id="CP053716">
    <property type="protein sequence ID" value="QKF07539.1"/>
    <property type="molecule type" value="Genomic_DNA"/>
</dbReference>
<organism evidence="8 9">
    <name type="scientific">Berryella wangjianweii</name>
    <dbReference type="NCBI Taxonomy" id="2734634"/>
    <lineage>
        <taxon>Bacteria</taxon>
        <taxon>Bacillati</taxon>
        <taxon>Actinomycetota</taxon>
        <taxon>Coriobacteriia</taxon>
        <taxon>Eggerthellales</taxon>
        <taxon>Eggerthellaceae</taxon>
        <taxon>Berryella</taxon>
    </lineage>
</organism>
<dbReference type="CDD" id="cd02440">
    <property type="entry name" value="AdoMet_MTases"/>
    <property type="match status" value="1"/>
</dbReference>
<dbReference type="InterPro" id="IPR029063">
    <property type="entry name" value="SAM-dependent_MTases_sf"/>
</dbReference>
<dbReference type="SUPFAM" id="SSF53335">
    <property type="entry name" value="S-adenosyl-L-methionine-dependent methyltransferases"/>
    <property type="match status" value="1"/>
</dbReference>
<dbReference type="PRINTS" id="PR02008">
    <property type="entry name" value="RCMTFAMILY"/>
</dbReference>
<dbReference type="InterPro" id="IPR001678">
    <property type="entry name" value="MeTrfase_RsmB-F_NOP2_dom"/>
</dbReference>
<dbReference type="InterPro" id="IPR023267">
    <property type="entry name" value="RCMT"/>
</dbReference>
<dbReference type="Pfam" id="PF01189">
    <property type="entry name" value="Methyltr_RsmB-F"/>
    <property type="match status" value="1"/>
</dbReference>
<feature type="binding site" evidence="6">
    <location>
        <position position="182"/>
    </location>
    <ligand>
        <name>S-adenosyl-L-methionine</name>
        <dbReference type="ChEBI" id="CHEBI:59789"/>
    </ligand>
</feature>
<evidence type="ECO:0000259" key="7">
    <source>
        <dbReference type="PROSITE" id="PS51686"/>
    </source>
</evidence>
<evidence type="ECO:0000313" key="8">
    <source>
        <dbReference type="EMBL" id="QKF07539.1"/>
    </source>
</evidence>
<dbReference type="InterPro" id="IPR049560">
    <property type="entry name" value="MeTrfase_RsmB-F_NOP2_cat"/>
</dbReference>
<evidence type="ECO:0000256" key="6">
    <source>
        <dbReference type="PROSITE-ProRule" id="PRU01023"/>
    </source>
</evidence>
<dbReference type="GO" id="GO:0003723">
    <property type="term" value="F:RNA binding"/>
    <property type="evidence" value="ECO:0007669"/>
    <property type="project" value="UniProtKB-UniRule"/>
</dbReference>
<dbReference type="RefSeq" id="WP_173164729.1">
    <property type="nucleotide sequence ID" value="NZ_CP053716.1"/>
</dbReference>
<feature type="domain" description="SAM-dependent MTase RsmB/NOP-type" evidence="7">
    <location>
        <begin position="23"/>
        <end position="303"/>
    </location>
</feature>
<dbReference type="PROSITE" id="PS51686">
    <property type="entry name" value="SAM_MT_RSMB_NOP"/>
    <property type="match status" value="1"/>
</dbReference>
<keyword evidence="2 6" id="KW-0489">Methyltransferase</keyword>
<dbReference type="InterPro" id="IPR018314">
    <property type="entry name" value="RsmB/NOL1/NOP2-like_CS"/>
</dbReference>